<proteinExistence type="predicted"/>
<gene>
    <name evidence="2" type="primary">At4g22758_0</name>
    <name evidence="2" type="ORF">g.19473</name>
</gene>
<name>A0A1D1XT59_9ARAE</name>
<organism evidence="2">
    <name type="scientific">Anthurium amnicola</name>
    <dbReference type="NCBI Taxonomy" id="1678845"/>
    <lineage>
        <taxon>Eukaryota</taxon>
        <taxon>Viridiplantae</taxon>
        <taxon>Streptophyta</taxon>
        <taxon>Embryophyta</taxon>
        <taxon>Tracheophyta</taxon>
        <taxon>Spermatophyta</taxon>
        <taxon>Magnoliopsida</taxon>
        <taxon>Liliopsida</taxon>
        <taxon>Araceae</taxon>
        <taxon>Pothoideae</taxon>
        <taxon>Potheae</taxon>
        <taxon>Anthurium</taxon>
    </lineage>
</organism>
<dbReference type="PANTHER" id="PTHR33270">
    <property type="entry name" value="BNAC05G50380D PROTEIN"/>
    <property type="match status" value="1"/>
</dbReference>
<dbReference type="Pfam" id="PF23156">
    <property type="entry name" value="DUF7054"/>
    <property type="match status" value="1"/>
</dbReference>
<dbReference type="InterPro" id="IPR055482">
    <property type="entry name" value="DUF7054"/>
</dbReference>
<dbReference type="PANTHER" id="PTHR33270:SF18">
    <property type="entry name" value="OS02G0324700 PROTEIN"/>
    <property type="match status" value="1"/>
</dbReference>
<evidence type="ECO:0000259" key="1">
    <source>
        <dbReference type="Pfam" id="PF23156"/>
    </source>
</evidence>
<feature type="domain" description="DUF7054" evidence="1">
    <location>
        <begin position="31"/>
        <end position="113"/>
    </location>
</feature>
<accession>A0A1D1XT59</accession>
<reference evidence="2" key="1">
    <citation type="submission" date="2015-07" db="EMBL/GenBank/DDBJ databases">
        <title>Transcriptome Assembly of Anthurium amnicola.</title>
        <authorList>
            <person name="Suzuki J."/>
        </authorList>
    </citation>
    <scope>NUCLEOTIDE SEQUENCE</scope>
</reference>
<sequence>MAIRTLAHQKPAAGSAAAAGKKGGGGGAAGNRILVTVSVLGSAGPIRFVASEGELVAAIIGTALRSYAREGRLPVLGSDHSGFLLFCAHSNYMDALDPSEPIGANGGRNFVLCKKQLQQVSLTVPRVVTGATSAVTARQQTQSAMEKKAGGGGGSWKAWLNKSFNFKITSH</sequence>
<dbReference type="InterPro" id="IPR040358">
    <property type="entry name" value="At4g22758-like"/>
</dbReference>
<protein>
    <submittedName>
        <fullName evidence="2">Uncharacterized protein At4g22758</fullName>
    </submittedName>
</protein>
<dbReference type="EMBL" id="GDJX01022386">
    <property type="protein sequence ID" value="JAT45550.1"/>
    <property type="molecule type" value="Transcribed_RNA"/>
</dbReference>
<evidence type="ECO:0000313" key="2">
    <source>
        <dbReference type="EMBL" id="JAT45550.1"/>
    </source>
</evidence>
<dbReference type="AlphaFoldDB" id="A0A1D1XT59"/>